<accession>A0A346Y2Z4</accession>
<protein>
    <recommendedName>
        <fullName evidence="4">DUF4333 domain-containing protein</fullName>
    </recommendedName>
</protein>
<proteinExistence type="predicted"/>
<evidence type="ECO:0000313" key="2">
    <source>
        <dbReference type="EMBL" id="AXV08841.1"/>
    </source>
</evidence>
<name>A0A346Y2Z4_9ACTN</name>
<feature type="signal peptide" evidence="1">
    <location>
        <begin position="1"/>
        <end position="23"/>
    </location>
</feature>
<keyword evidence="3" id="KW-1185">Reference proteome</keyword>
<dbReference type="OrthoDB" id="9841420at2"/>
<evidence type="ECO:0008006" key="4">
    <source>
        <dbReference type="Google" id="ProtNLM"/>
    </source>
</evidence>
<sequence length="101" mass="10403">MRHVLLLTALACTLLLTACSFEASIGGGIDSDKVVEGIVAIGDEQLPEGSPWEADCSDVDFSDAEDGDTYECVAIASDGTELPAVVTVVDAEAGDINVTIN</sequence>
<dbReference type="PROSITE" id="PS51257">
    <property type="entry name" value="PROKAR_LIPOPROTEIN"/>
    <property type="match status" value="1"/>
</dbReference>
<keyword evidence="1" id="KW-0732">Signal</keyword>
<dbReference type="Proteomes" id="UP000264006">
    <property type="component" value="Chromosome"/>
</dbReference>
<dbReference type="RefSeq" id="WP_114593126.1">
    <property type="nucleotide sequence ID" value="NZ_CP031165.1"/>
</dbReference>
<dbReference type="EMBL" id="CP031165">
    <property type="protein sequence ID" value="AXV08841.1"/>
    <property type="molecule type" value="Genomic_DNA"/>
</dbReference>
<dbReference type="AlphaFoldDB" id="A0A346Y2Z4"/>
<organism evidence="2 3">
    <name type="scientific">Euzebya pacifica</name>
    <dbReference type="NCBI Taxonomy" id="1608957"/>
    <lineage>
        <taxon>Bacteria</taxon>
        <taxon>Bacillati</taxon>
        <taxon>Actinomycetota</taxon>
        <taxon>Nitriliruptoria</taxon>
        <taxon>Euzebyales</taxon>
    </lineage>
</organism>
<dbReference type="KEGG" id="euz:DVS28_a4174"/>
<gene>
    <name evidence="2" type="ORF">DVS28_a4174</name>
</gene>
<feature type="chain" id="PRO_5016990205" description="DUF4333 domain-containing protein" evidence="1">
    <location>
        <begin position="24"/>
        <end position="101"/>
    </location>
</feature>
<evidence type="ECO:0000313" key="3">
    <source>
        <dbReference type="Proteomes" id="UP000264006"/>
    </source>
</evidence>
<evidence type="ECO:0000256" key="1">
    <source>
        <dbReference type="SAM" id="SignalP"/>
    </source>
</evidence>
<reference evidence="2 3" key="1">
    <citation type="submission" date="2018-09" db="EMBL/GenBank/DDBJ databases">
        <title>Complete genome sequence of Euzebya sp. DY32-46 isolated from seawater of Pacific Ocean.</title>
        <authorList>
            <person name="Xu L."/>
            <person name="Wu Y.-H."/>
            <person name="Xu X.-W."/>
        </authorList>
    </citation>
    <scope>NUCLEOTIDE SEQUENCE [LARGE SCALE GENOMIC DNA]</scope>
    <source>
        <strain evidence="2 3">DY32-46</strain>
    </source>
</reference>